<accession>A0A0H1BGI4</accession>
<dbReference type="STRING" id="2060906.A0A0H1BGI4"/>
<dbReference type="EMBL" id="LDEV01002122">
    <property type="protein sequence ID" value="KLJ10218.1"/>
    <property type="molecule type" value="Genomic_DNA"/>
</dbReference>
<dbReference type="GO" id="GO:0006606">
    <property type="term" value="P:protein import into nucleus"/>
    <property type="evidence" value="ECO:0007669"/>
    <property type="project" value="TreeGrafter"/>
</dbReference>
<dbReference type="Pfam" id="PF05603">
    <property type="entry name" value="Hikeshi-like_N"/>
    <property type="match status" value="1"/>
</dbReference>
<feature type="domain" description="Hikeshi-like N-terminal" evidence="3">
    <location>
        <begin position="6"/>
        <end position="159"/>
    </location>
</feature>
<proteinExistence type="inferred from homology"/>
<dbReference type="GO" id="GO:0005634">
    <property type="term" value="C:nucleus"/>
    <property type="evidence" value="ECO:0007669"/>
    <property type="project" value="TreeGrafter"/>
</dbReference>
<dbReference type="InterPro" id="IPR031318">
    <property type="entry name" value="OPI10"/>
</dbReference>
<evidence type="ECO:0000256" key="2">
    <source>
        <dbReference type="SAM" id="MobiDB-lite"/>
    </source>
</evidence>
<sequence>MFSVVLPSRPCLTDVVPLSSDPTVPANNFAFTFPALPKFSHIVIFLLPGVVLPPDTAAAVYIQFPKDLILNPSNGTTANSTAPEFKFLGAIANEKPSAIFRVSFPSARRRTEAEEEDEMMDEGATTPANPAEINPNATITLGITIEPVQAVASKMADLQNLSQNQLQKSSFPSSADLVKMSAGQQGAGAVAKWAAPSTKTLAQRIIGNAFNYLASFAATDPRAPGEEVVPLRVFRDWWTKFESRIDADPGFLERADAV</sequence>
<dbReference type="OrthoDB" id="10248398at2759"/>
<feature type="region of interest" description="Disordered" evidence="2">
    <location>
        <begin position="110"/>
        <end position="133"/>
    </location>
</feature>
<evidence type="ECO:0000259" key="3">
    <source>
        <dbReference type="Pfam" id="PF05603"/>
    </source>
</evidence>
<evidence type="ECO:0000313" key="6">
    <source>
        <dbReference type="Proteomes" id="UP000053573"/>
    </source>
</evidence>
<evidence type="ECO:0000259" key="4">
    <source>
        <dbReference type="Pfam" id="PF21057"/>
    </source>
</evidence>
<comment type="caution">
    <text evidence="5">The sequence shown here is derived from an EMBL/GenBank/DDBJ whole genome shotgun (WGS) entry which is preliminary data.</text>
</comment>
<dbReference type="InterPro" id="IPR008493">
    <property type="entry name" value="Hikeshi-like_N"/>
</dbReference>
<comment type="similarity">
    <text evidence="1">Belongs to the OPI10 family.</text>
</comment>
<dbReference type="Pfam" id="PF21057">
    <property type="entry name" value="Hikeshi-like_C"/>
    <property type="match status" value="1"/>
</dbReference>
<dbReference type="PANTHER" id="PTHR12925">
    <property type="entry name" value="HIKESHI FAMILY MEMBER"/>
    <property type="match status" value="1"/>
</dbReference>
<gene>
    <name evidence="5" type="ORF">EMPG_14389</name>
</gene>
<dbReference type="InterPro" id="IPR048364">
    <property type="entry name" value="Hikeshi-like_C"/>
</dbReference>
<protein>
    <submittedName>
        <fullName evidence="5">Uncharacterized protein</fullName>
    </submittedName>
</protein>
<dbReference type="PANTHER" id="PTHR12925:SF0">
    <property type="entry name" value="PROTEIN HIKESHI"/>
    <property type="match status" value="1"/>
</dbReference>
<dbReference type="GO" id="GO:0061608">
    <property type="term" value="F:nuclear import signal receptor activity"/>
    <property type="evidence" value="ECO:0007669"/>
    <property type="project" value="TreeGrafter"/>
</dbReference>
<name>A0A0H1BGI4_9EURO</name>
<organism evidence="5 6">
    <name type="scientific">Blastomyces silverae</name>
    <dbReference type="NCBI Taxonomy" id="2060906"/>
    <lineage>
        <taxon>Eukaryota</taxon>
        <taxon>Fungi</taxon>
        <taxon>Dikarya</taxon>
        <taxon>Ascomycota</taxon>
        <taxon>Pezizomycotina</taxon>
        <taxon>Eurotiomycetes</taxon>
        <taxon>Eurotiomycetidae</taxon>
        <taxon>Onygenales</taxon>
        <taxon>Ajellomycetaceae</taxon>
        <taxon>Blastomyces</taxon>
    </lineage>
</organism>
<evidence type="ECO:0000313" key="5">
    <source>
        <dbReference type="EMBL" id="KLJ10218.1"/>
    </source>
</evidence>
<reference evidence="6" key="1">
    <citation type="journal article" date="2015" name="PLoS Genet.">
        <title>The dynamic genome and transcriptome of the human fungal pathogen Blastomyces and close relative Emmonsia.</title>
        <authorList>
            <person name="Munoz J.F."/>
            <person name="Gauthier G.M."/>
            <person name="Desjardins C.A."/>
            <person name="Gallo J.E."/>
            <person name="Holder J."/>
            <person name="Sullivan T.D."/>
            <person name="Marty A.J."/>
            <person name="Carmen J.C."/>
            <person name="Chen Z."/>
            <person name="Ding L."/>
            <person name="Gujja S."/>
            <person name="Magrini V."/>
            <person name="Misas E."/>
            <person name="Mitreva M."/>
            <person name="Priest M."/>
            <person name="Saif S."/>
            <person name="Whiston E.A."/>
            <person name="Young S."/>
            <person name="Zeng Q."/>
            <person name="Goldman W.E."/>
            <person name="Mardis E.R."/>
            <person name="Taylor J.W."/>
            <person name="McEwen J.G."/>
            <person name="Clay O.K."/>
            <person name="Klein B.S."/>
            <person name="Cuomo C.A."/>
        </authorList>
    </citation>
    <scope>NUCLEOTIDE SEQUENCE [LARGE SCALE GENOMIC DNA]</scope>
    <source>
        <strain evidence="6">UAMH 139</strain>
    </source>
</reference>
<feature type="domain" description="Hikeshi-like C-terminal" evidence="4">
    <location>
        <begin position="197"/>
        <end position="254"/>
    </location>
</feature>
<keyword evidence="6" id="KW-1185">Reference proteome</keyword>
<dbReference type="GO" id="GO:0005829">
    <property type="term" value="C:cytosol"/>
    <property type="evidence" value="ECO:0007669"/>
    <property type="project" value="TreeGrafter"/>
</dbReference>
<dbReference type="AlphaFoldDB" id="A0A0H1BGI4"/>
<dbReference type="Proteomes" id="UP000053573">
    <property type="component" value="Unassembled WGS sequence"/>
</dbReference>
<evidence type="ECO:0000256" key="1">
    <source>
        <dbReference type="ARBA" id="ARBA00006623"/>
    </source>
</evidence>